<keyword evidence="3" id="KW-1185">Reference proteome</keyword>
<feature type="signal peptide" evidence="1">
    <location>
        <begin position="1"/>
        <end position="22"/>
    </location>
</feature>
<proteinExistence type="predicted"/>
<keyword evidence="1" id="KW-0732">Signal</keyword>
<accession>E4ZRF5</accession>
<organism evidence="3">
    <name type="scientific">Leptosphaeria maculans (strain JN3 / isolate v23.1.3 / race Av1-4-5-6-7-8)</name>
    <name type="common">Blackleg fungus</name>
    <name type="synonym">Phoma lingam</name>
    <dbReference type="NCBI Taxonomy" id="985895"/>
    <lineage>
        <taxon>Eukaryota</taxon>
        <taxon>Fungi</taxon>
        <taxon>Dikarya</taxon>
        <taxon>Ascomycota</taxon>
        <taxon>Pezizomycotina</taxon>
        <taxon>Dothideomycetes</taxon>
        <taxon>Pleosporomycetidae</taxon>
        <taxon>Pleosporales</taxon>
        <taxon>Pleosporineae</taxon>
        <taxon>Leptosphaeriaceae</taxon>
        <taxon>Plenodomus</taxon>
        <taxon>Plenodomus lingam/Leptosphaeria maculans species complex</taxon>
    </lineage>
</organism>
<dbReference type="HOGENOM" id="CLU_2133970_0_0_1"/>
<evidence type="ECO:0000313" key="2">
    <source>
        <dbReference type="EMBL" id="CBX94149.1"/>
    </source>
</evidence>
<dbReference type="Proteomes" id="UP000002668">
    <property type="component" value="Genome"/>
</dbReference>
<name>E4ZRF5_LEPMJ</name>
<gene>
    <name evidence="2" type="ORF">LEMA_P038230.1</name>
</gene>
<dbReference type="VEuPathDB" id="FungiDB:LEMA_P038230.1"/>
<dbReference type="AlphaFoldDB" id="E4ZRF5"/>
<evidence type="ECO:0000256" key="1">
    <source>
        <dbReference type="SAM" id="SignalP"/>
    </source>
</evidence>
<dbReference type="InParanoid" id="E4ZRF5"/>
<feature type="chain" id="PRO_5003194440" evidence="1">
    <location>
        <begin position="23"/>
        <end position="113"/>
    </location>
</feature>
<protein>
    <submittedName>
        <fullName evidence="2">Predicted protein</fullName>
    </submittedName>
</protein>
<evidence type="ECO:0000313" key="3">
    <source>
        <dbReference type="Proteomes" id="UP000002668"/>
    </source>
</evidence>
<reference evidence="3" key="1">
    <citation type="journal article" date="2011" name="Nat. Commun.">
        <title>Effector diversification within compartments of the Leptosphaeria maculans genome affected by Repeat-Induced Point mutations.</title>
        <authorList>
            <person name="Rouxel T."/>
            <person name="Grandaubert J."/>
            <person name="Hane J.K."/>
            <person name="Hoede C."/>
            <person name="van de Wouw A.P."/>
            <person name="Couloux A."/>
            <person name="Dominguez V."/>
            <person name="Anthouard V."/>
            <person name="Bally P."/>
            <person name="Bourras S."/>
            <person name="Cozijnsen A.J."/>
            <person name="Ciuffetti L.M."/>
            <person name="Degrave A."/>
            <person name="Dilmaghani A."/>
            <person name="Duret L."/>
            <person name="Fudal I."/>
            <person name="Goodwin S.B."/>
            <person name="Gout L."/>
            <person name="Glaser N."/>
            <person name="Linglin J."/>
            <person name="Kema G.H.J."/>
            <person name="Lapalu N."/>
            <person name="Lawrence C.B."/>
            <person name="May K."/>
            <person name="Meyer M."/>
            <person name="Ollivier B."/>
            <person name="Poulain J."/>
            <person name="Schoch C.L."/>
            <person name="Simon A."/>
            <person name="Spatafora J.W."/>
            <person name="Stachowiak A."/>
            <person name="Turgeon B.G."/>
            <person name="Tyler B.M."/>
            <person name="Vincent D."/>
            <person name="Weissenbach J."/>
            <person name="Amselem J."/>
            <person name="Quesneville H."/>
            <person name="Oliver R.P."/>
            <person name="Wincker P."/>
            <person name="Balesdent M.-H."/>
            <person name="Howlett B.J."/>
        </authorList>
    </citation>
    <scope>NUCLEOTIDE SEQUENCE [LARGE SCALE GENOMIC DNA]</scope>
    <source>
        <strain evidence="3">JN3 / isolate v23.1.3 / race Av1-4-5-6-7-8</strain>
    </source>
</reference>
<dbReference type="EMBL" id="FP929116">
    <property type="protein sequence ID" value="CBX94149.1"/>
    <property type="molecule type" value="Genomic_DNA"/>
</dbReference>
<sequence>MQISFLTLVPFLASGLANVALAEICCAYGATSPVGDVSRSVGFKQSLARGPLETGTIEFPTAPYSCKITVDRGANLPCKQWRYVKSSGNCLVQALNFDTESTPFSCTSHKPIF</sequence>